<feature type="transmembrane region" description="Helical" evidence="1">
    <location>
        <begin position="117"/>
        <end position="139"/>
    </location>
</feature>
<keyword evidence="1" id="KW-0812">Transmembrane</keyword>
<dbReference type="Proteomes" id="UP001172684">
    <property type="component" value="Unassembled WGS sequence"/>
</dbReference>
<keyword evidence="1" id="KW-1133">Transmembrane helix</keyword>
<keyword evidence="1" id="KW-0472">Membrane</keyword>
<proteinExistence type="predicted"/>
<name>A0ABQ9NVQ0_9PEZI</name>
<keyword evidence="3" id="KW-1185">Reference proteome</keyword>
<evidence type="ECO:0008006" key="4">
    <source>
        <dbReference type="Google" id="ProtNLM"/>
    </source>
</evidence>
<accession>A0ABQ9NVQ0</accession>
<dbReference type="PANTHER" id="PTHR42069">
    <property type="entry name" value="HYPHAL ANASTAMOSIS-8 PROTEIN"/>
    <property type="match status" value="1"/>
</dbReference>
<reference evidence="2" key="1">
    <citation type="submission" date="2022-10" db="EMBL/GenBank/DDBJ databases">
        <title>Culturing micro-colonial fungi from biological soil crusts in the Mojave desert and describing Neophaeococcomyces mojavensis, and introducing the new genera and species Taxawa tesnikishii.</title>
        <authorList>
            <person name="Kurbessoian T."/>
            <person name="Stajich J.E."/>
        </authorList>
    </citation>
    <scope>NUCLEOTIDE SEQUENCE</scope>
    <source>
        <strain evidence="2">TK_1</strain>
    </source>
</reference>
<comment type="caution">
    <text evidence="2">The sequence shown here is derived from an EMBL/GenBank/DDBJ whole genome shotgun (WGS) entry which is preliminary data.</text>
</comment>
<dbReference type="EMBL" id="JAPDRL010000019">
    <property type="protein sequence ID" value="KAJ9666479.1"/>
    <property type="molecule type" value="Genomic_DNA"/>
</dbReference>
<evidence type="ECO:0000256" key="1">
    <source>
        <dbReference type="SAM" id="Phobius"/>
    </source>
</evidence>
<evidence type="ECO:0000313" key="2">
    <source>
        <dbReference type="EMBL" id="KAJ9666479.1"/>
    </source>
</evidence>
<sequence>MASENIPPEYRTYSNAVYASVESTVPLTDYPGWDEQEHPQLNKLRRSDAKLKRRIRLLRLLSRLASLILSIAAFIPITMTLHKFLTTHDVYRDVLLPTGTTVSRTAWAADSKVWPTYMYFGVASTSLVLDVGILLSYLWSVKAANGMDNVANAFSLVVFVGNLVVWAVAAGIYRYEKDGGERPKDLWGWTCSSAAARIQDVFSEEVEFEKFCGVQSASWCAGIAQAAAGFLSLVIYFWAVRRRQTKKDIRRMSNKLTDQY</sequence>
<dbReference type="PANTHER" id="PTHR42069:SF1">
    <property type="entry name" value="MARVEL DOMAIN-CONTAINING PROTEIN"/>
    <property type="match status" value="1"/>
</dbReference>
<organism evidence="2 3">
    <name type="scientific">Coniosporium apollinis</name>
    <dbReference type="NCBI Taxonomy" id="61459"/>
    <lineage>
        <taxon>Eukaryota</taxon>
        <taxon>Fungi</taxon>
        <taxon>Dikarya</taxon>
        <taxon>Ascomycota</taxon>
        <taxon>Pezizomycotina</taxon>
        <taxon>Dothideomycetes</taxon>
        <taxon>Dothideomycetes incertae sedis</taxon>
        <taxon>Coniosporium</taxon>
    </lineage>
</organism>
<gene>
    <name evidence="2" type="ORF">H2201_003401</name>
</gene>
<evidence type="ECO:0000313" key="3">
    <source>
        <dbReference type="Proteomes" id="UP001172684"/>
    </source>
</evidence>
<feature type="transmembrane region" description="Helical" evidence="1">
    <location>
        <begin position="60"/>
        <end position="81"/>
    </location>
</feature>
<protein>
    <recommendedName>
        <fullName evidence="4">MARVEL domain-containing protein</fullName>
    </recommendedName>
</protein>
<feature type="transmembrane region" description="Helical" evidence="1">
    <location>
        <begin position="216"/>
        <end position="240"/>
    </location>
</feature>
<feature type="transmembrane region" description="Helical" evidence="1">
    <location>
        <begin position="151"/>
        <end position="173"/>
    </location>
</feature>